<evidence type="ECO:0000259" key="15">
    <source>
        <dbReference type="Pfam" id="PF02836"/>
    </source>
</evidence>
<protein>
    <recommendedName>
        <fullName evidence="6">Beta-mannosidase</fullName>
        <ecNumber evidence="5">3.2.1.25</ecNumber>
    </recommendedName>
    <alternativeName>
        <fullName evidence="12">Lysosomal beta A mannosidase</fullName>
    </alternativeName>
    <alternativeName>
        <fullName evidence="13">Mannanase</fullName>
    </alternativeName>
</protein>
<feature type="signal peptide" evidence="14">
    <location>
        <begin position="1"/>
        <end position="19"/>
    </location>
</feature>
<evidence type="ECO:0000259" key="17">
    <source>
        <dbReference type="Pfam" id="PF22666"/>
    </source>
</evidence>
<dbReference type="Gene3D" id="2.60.120.260">
    <property type="entry name" value="Galactose-binding domain-like"/>
    <property type="match status" value="1"/>
</dbReference>
<reference evidence="19" key="1">
    <citation type="submission" date="2025-08" db="UniProtKB">
        <authorList>
            <consortium name="RefSeq"/>
        </authorList>
    </citation>
    <scope>IDENTIFICATION</scope>
</reference>
<evidence type="ECO:0000256" key="7">
    <source>
        <dbReference type="ARBA" id="ARBA00022729"/>
    </source>
</evidence>
<dbReference type="Pfam" id="PF02836">
    <property type="entry name" value="Glyco_hydro_2_C"/>
    <property type="match status" value="1"/>
</dbReference>
<keyword evidence="10" id="KW-0325">Glycoprotein</keyword>
<dbReference type="InterPro" id="IPR041625">
    <property type="entry name" value="Beta-mannosidase_Ig"/>
</dbReference>
<dbReference type="InterPro" id="IPR006103">
    <property type="entry name" value="Glyco_hydro_2_cat"/>
</dbReference>
<evidence type="ECO:0000256" key="5">
    <source>
        <dbReference type="ARBA" id="ARBA00012754"/>
    </source>
</evidence>
<keyword evidence="8" id="KW-0378">Hydrolase</keyword>
<accession>A0ABM4D388</accession>
<gene>
    <name evidence="19" type="primary">LOC100203248</name>
</gene>
<comment type="function">
    <text evidence="2">Exoglycosidase that cleaves the single beta-linked mannose residue from the non-reducing end of all N-linked glycoprotein oligosaccharides.</text>
</comment>
<evidence type="ECO:0000256" key="14">
    <source>
        <dbReference type="SAM" id="SignalP"/>
    </source>
</evidence>
<comment type="subunit">
    <text evidence="4">Monomer.</text>
</comment>
<dbReference type="InterPro" id="IPR008979">
    <property type="entry name" value="Galactose-bd-like_sf"/>
</dbReference>
<dbReference type="InterPro" id="IPR017853">
    <property type="entry name" value="GH"/>
</dbReference>
<keyword evidence="9" id="KW-1015">Disulfide bond</keyword>
<feature type="chain" id="PRO_5045782607" description="Beta-mannosidase" evidence="14">
    <location>
        <begin position="20"/>
        <end position="885"/>
    </location>
</feature>
<dbReference type="GeneID" id="100203248"/>
<keyword evidence="11" id="KW-0326">Glycosidase</keyword>
<evidence type="ECO:0000313" key="19">
    <source>
        <dbReference type="RefSeq" id="XP_065668719.1"/>
    </source>
</evidence>
<evidence type="ECO:0000256" key="10">
    <source>
        <dbReference type="ARBA" id="ARBA00023180"/>
    </source>
</evidence>
<evidence type="ECO:0000313" key="18">
    <source>
        <dbReference type="Proteomes" id="UP001652625"/>
    </source>
</evidence>
<dbReference type="EC" id="3.2.1.25" evidence="5"/>
<keyword evidence="18" id="KW-1185">Reference proteome</keyword>
<sequence length="885" mass="102786">MNTILLKILLCTFIDITSGIKTIDLTESMWILSNKSISISVNVPTSVHMALFKNGLINDPLVGYRDREYAWIADQNWIFEKQFSVSSSLLDSQSAIIAFYGLDTVCDIFLNDEFIGRTENMFLAYTFSIKKQIKLQNSLKLVFFSPTLYSSTKSEYYFRNYGYQIPPVLAPKAQHGRSHQNFIRKEQCSFSWDWGPSFPTIGIWKSIIISFEDIFIDECLVHITHNDDKNTWKVVLEVIIKSSTKKALAVYGFGKFQKRQFLELPHDQSKITLEPIEVQDTEVELWWPIGYGKQVLYTAHVDIIHPAISLVTHKEVKFGFRKVELIQEPIEGSEGLSFYFKINKVPIFLKGANWIPADSFQERVTMEVLENLINSSLDANMNALRVWGGGIYEQDLFYQLTDERGILVWQDLMFAVALYPVNEEFLETVSKEIYFQVRRLQHHPSIIAWSGNNENEAAISQNWWNEVKPNKKRLTDDYIKLYVDTIWPIVRSEDPLRPYLFSSPSNGIHYKEEGYISKNPQNPLYGDVHFYDYKSNCWNVSIFPNPRFASEYGYQSYPSYFTLSKVATDDELTWNSLLMNYRQHHAKGNEEIENLIKQNYKLPKQKNPLLYFLQMVYLSQIVQATCTKYESEHYRRMNGRLINGTGHTMGALYWQLNDIWQAPSWSSLEYGGRWKMLHYFVKDFFQETAVSGYVHNGYLNAFVVTDNPNLQKTYTLNVSVFTWDNFHPILNEKIEIDVLQAPSIPVYNRSINEVCPNERCFVTFTLLLTQSNIIVSETNVFLTSFLAFNLTDPKIKVVSIDLVEPTIYKITINAKHPAAFVWLETDLDGRFSDNGFIMTQQKVEVYFYGWSSNIGSLNSRLSNIESFSSRLSIFSLYDLYTLQDV</sequence>
<evidence type="ECO:0000256" key="12">
    <source>
        <dbReference type="ARBA" id="ARBA00032581"/>
    </source>
</evidence>
<evidence type="ECO:0000259" key="16">
    <source>
        <dbReference type="Pfam" id="PF17753"/>
    </source>
</evidence>
<name>A0ABM4D388_HYDVU</name>
<feature type="domain" description="Beta-mannosidase-like galactose-binding" evidence="17">
    <location>
        <begin position="33"/>
        <end position="205"/>
    </location>
</feature>
<proteinExistence type="inferred from homology"/>
<dbReference type="Gene3D" id="2.60.40.10">
    <property type="entry name" value="Immunoglobulins"/>
    <property type="match status" value="2"/>
</dbReference>
<comment type="catalytic activity">
    <reaction evidence="1">
        <text>Hydrolysis of terminal, non-reducing beta-D-mannose residues in beta-D-mannosides.</text>
        <dbReference type="EC" id="3.2.1.25"/>
    </reaction>
</comment>
<dbReference type="InterPro" id="IPR036156">
    <property type="entry name" value="Beta-gal/glucu_dom_sf"/>
</dbReference>
<evidence type="ECO:0000256" key="1">
    <source>
        <dbReference type="ARBA" id="ARBA00000829"/>
    </source>
</evidence>
<dbReference type="PANTHER" id="PTHR43730:SF1">
    <property type="entry name" value="BETA-MANNOSIDASE"/>
    <property type="match status" value="1"/>
</dbReference>
<keyword evidence="7 14" id="KW-0732">Signal</keyword>
<dbReference type="Pfam" id="PF17753">
    <property type="entry name" value="Ig_mannosidase"/>
    <property type="match status" value="1"/>
</dbReference>
<dbReference type="RefSeq" id="XP_065668719.1">
    <property type="nucleotide sequence ID" value="XM_065812647.1"/>
</dbReference>
<dbReference type="Pfam" id="PF22666">
    <property type="entry name" value="Glyco_hydro_2_N2"/>
    <property type="match status" value="1"/>
</dbReference>
<evidence type="ECO:0000256" key="3">
    <source>
        <dbReference type="ARBA" id="ARBA00007401"/>
    </source>
</evidence>
<dbReference type="InterPro" id="IPR013783">
    <property type="entry name" value="Ig-like_fold"/>
</dbReference>
<dbReference type="Gene3D" id="3.20.20.80">
    <property type="entry name" value="Glycosidases"/>
    <property type="match status" value="1"/>
</dbReference>
<evidence type="ECO:0000256" key="11">
    <source>
        <dbReference type="ARBA" id="ARBA00023295"/>
    </source>
</evidence>
<comment type="similarity">
    <text evidence="3">Belongs to the glycosyl hydrolase 2 family.</text>
</comment>
<organism evidence="18 19">
    <name type="scientific">Hydra vulgaris</name>
    <name type="common">Hydra</name>
    <name type="synonym">Hydra attenuata</name>
    <dbReference type="NCBI Taxonomy" id="6087"/>
    <lineage>
        <taxon>Eukaryota</taxon>
        <taxon>Metazoa</taxon>
        <taxon>Cnidaria</taxon>
        <taxon>Hydrozoa</taxon>
        <taxon>Hydroidolina</taxon>
        <taxon>Anthoathecata</taxon>
        <taxon>Aplanulata</taxon>
        <taxon>Hydridae</taxon>
        <taxon>Hydra</taxon>
    </lineage>
</organism>
<dbReference type="Proteomes" id="UP001652625">
    <property type="component" value="Chromosome 12"/>
</dbReference>
<dbReference type="SUPFAM" id="SSF49303">
    <property type="entry name" value="beta-Galactosidase/glucuronidase domain"/>
    <property type="match status" value="1"/>
</dbReference>
<dbReference type="InterPro" id="IPR054593">
    <property type="entry name" value="Beta-mannosidase-like_N2"/>
</dbReference>
<evidence type="ECO:0000256" key="6">
    <source>
        <dbReference type="ARBA" id="ARBA00015707"/>
    </source>
</evidence>
<dbReference type="InterPro" id="IPR050887">
    <property type="entry name" value="Beta-mannosidase_GH2"/>
</dbReference>
<dbReference type="SUPFAM" id="SSF51445">
    <property type="entry name" value="(Trans)glycosidases"/>
    <property type="match status" value="1"/>
</dbReference>
<feature type="domain" description="Glycoside hydrolase family 2 catalytic" evidence="15">
    <location>
        <begin position="340"/>
        <end position="559"/>
    </location>
</feature>
<evidence type="ECO:0000256" key="8">
    <source>
        <dbReference type="ARBA" id="ARBA00022801"/>
    </source>
</evidence>
<feature type="domain" description="Beta-mannosidase Ig-fold" evidence="16">
    <location>
        <begin position="790"/>
        <end position="878"/>
    </location>
</feature>
<evidence type="ECO:0000256" key="9">
    <source>
        <dbReference type="ARBA" id="ARBA00023157"/>
    </source>
</evidence>
<dbReference type="SUPFAM" id="SSF49785">
    <property type="entry name" value="Galactose-binding domain-like"/>
    <property type="match status" value="1"/>
</dbReference>
<evidence type="ECO:0000256" key="4">
    <source>
        <dbReference type="ARBA" id="ARBA00011245"/>
    </source>
</evidence>
<evidence type="ECO:0000256" key="2">
    <source>
        <dbReference type="ARBA" id="ARBA00003150"/>
    </source>
</evidence>
<evidence type="ECO:0000256" key="13">
    <source>
        <dbReference type="ARBA" id="ARBA00033445"/>
    </source>
</evidence>
<dbReference type="PANTHER" id="PTHR43730">
    <property type="entry name" value="BETA-MANNOSIDASE"/>
    <property type="match status" value="1"/>
</dbReference>